<sequence length="154" mass="17187">MSFTGKSDSYLAVTLENNGFFPDLSLGDLQKLYRIPAEYQQEKVEHHLRLAMLDTNDDLAEQQASWQAEGHATLAAVSDESLGGKKVLVEHYQRAVFCRATANLFGEFATVTRREIGENQAKESDGTAQMYRAQADRALRYLLGKATTITVELI</sequence>
<evidence type="ECO:0000313" key="1">
    <source>
        <dbReference type="EMBL" id="MFC6633541.1"/>
    </source>
</evidence>
<reference evidence="2" key="1">
    <citation type="journal article" date="2019" name="Int. J. Syst. Evol. Microbiol.">
        <title>The Global Catalogue of Microorganisms (GCM) 10K type strain sequencing project: providing services to taxonomists for standard genome sequencing and annotation.</title>
        <authorList>
            <consortium name="The Broad Institute Genomics Platform"/>
            <consortium name="The Broad Institute Genome Sequencing Center for Infectious Disease"/>
            <person name="Wu L."/>
            <person name="Ma J."/>
        </authorList>
    </citation>
    <scope>NUCLEOTIDE SEQUENCE [LARGE SCALE GENOMIC DNA]</scope>
    <source>
        <strain evidence="2">CGMCC 1.13718</strain>
    </source>
</reference>
<dbReference type="InterPro" id="IPR009225">
    <property type="entry name" value="Phage_head_completion_GpL"/>
</dbReference>
<gene>
    <name evidence="1" type="ORF">ACFQBM_09630</name>
</gene>
<dbReference type="Proteomes" id="UP001596425">
    <property type="component" value="Unassembled WGS sequence"/>
</dbReference>
<dbReference type="EMBL" id="JBHSVR010000001">
    <property type="protein sequence ID" value="MFC6633541.1"/>
    <property type="molecule type" value="Genomic_DNA"/>
</dbReference>
<proteinExistence type="predicted"/>
<evidence type="ECO:0000313" key="2">
    <source>
        <dbReference type="Proteomes" id="UP001596425"/>
    </source>
</evidence>
<accession>A0ABW1YLE1</accession>
<comment type="caution">
    <text evidence="1">The sequence shown here is derived from an EMBL/GenBank/DDBJ whole genome shotgun (WGS) entry which is preliminary data.</text>
</comment>
<dbReference type="Pfam" id="PF05926">
    <property type="entry name" value="Phage_GPL"/>
    <property type="match status" value="1"/>
</dbReference>
<dbReference type="RefSeq" id="WP_193192885.1">
    <property type="nucleotide sequence ID" value="NZ_JACZFR010000035.1"/>
</dbReference>
<name>A0ABW1YLE1_9GAMM</name>
<organism evidence="1 2">
    <name type="scientific">Microbulbifer taiwanensis</name>
    <dbReference type="NCBI Taxonomy" id="986746"/>
    <lineage>
        <taxon>Bacteria</taxon>
        <taxon>Pseudomonadati</taxon>
        <taxon>Pseudomonadota</taxon>
        <taxon>Gammaproteobacteria</taxon>
        <taxon>Cellvibrionales</taxon>
        <taxon>Microbulbiferaceae</taxon>
        <taxon>Microbulbifer</taxon>
    </lineage>
</organism>
<protein>
    <submittedName>
        <fullName evidence="1">Head completion/stabilization protein</fullName>
    </submittedName>
</protein>
<keyword evidence="2" id="KW-1185">Reference proteome</keyword>